<dbReference type="PANTHER" id="PTHR10791">
    <property type="entry name" value="RAG1-ACTIVATING PROTEIN 1"/>
    <property type="match status" value="1"/>
</dbReference>
<evidence type="ECO:0000256" key="10">
    <source>
        <dbReference type="SAM" id="MobiDB-lite"/>
    </source>
</evidence>
<evidence type="ECO:0000256" key="7">
    <source>
        <dbReference type="ARBA" id="ARBA00022737"/>
    </source>
</evidence>
<dbReference type="InterPro" id="IPR047664">
    <property type="entry name" value="SWEET"/>
</dbReference>
<evidence type="ECO:0000256" key="1">
    <source>
        <dbReference type="ARBA" id="ARBA00004651"/>
    </source>
</evidence>
<evidence type="ECO:0000313" key="12">
    <source>
        <dbReference type="EMBL" id="EEC51585.1"/>
    </source>
</evidence>
<name>B7FNY7_PHATC</name>
<keyword evidence="9 11" id="KW-0472">Membrane</keyword>
<gene>
    <name evidence="12" type="ORF">PHATRDRAFT_31649</name>
</gene>
<comment type="subcellular location">
    <subcellularLocation>
        <location evidence="1">Cell membrane</location>
        <topology evidence="1">Multi-pass membrane protein</topology>
    </subcellularLocation>
</comment>
<organism evidence="12 13">
    <name type="scientific">Phaeodactylum tricornutum (strain CCAP 1055/1)</name>
    <dbReference type="NCBI Taxonomy" id="556484"/>
    <lineage>
        <taxon>Eukaryota</taxon>
        <taxon>Sar</taxon>
        <taxon>Stramenopiles</taxon>
        <taxon>Ochrophyta</taxon>
        <taxon>Bacillariophyta</taxon>
        <taxon>Bacillariophyceae</taxon>
        <taxon>Bacillariophycidae</taxon>
        <taxon>Naviculales</taxon>
        <taxon>Phaeodactylaceae</taxon>
        <taxon>Phaeodactylum</taxon>
    </lineage>
</organism>
<dbReference type="KEGG" id="pti:PHATRDRAFT_31649"/>
<dbReference type="Pfam" id="PF03083">
    <property type="entry name" value="MtN3_slv"/>
    <property type="match status" value="2"/>
</dbReference>
<keyword evidence="3" id="KW-0813">Transport</keyword>
<dbReference type="GeneID" id="7195983"/>
<evidence type="ECO:0000256" key="4">
    <source>
        <dbReference type="ARBA" id="ARBA00022475"/>
    </source>
</evidence>
<comment type="similarity">
    <text evidence="2">Belongs to the SWEET sugar transporter family.</text>
</comment>
<sequence length="262" mass="28908">MAAPVRDLRQALLKGSLGPLNPFPWTMQTGNCLGWVIYGYYTRDPYVVAGNLPGLILSIWLNMGAAKLQYLDIHESQKAHQHQRPSQEHWDASSRTESQEGLDEVPGLFQSEEELVVAPQERALLRILAGWAVVATYVGWFSKDDAAAVVGVVVNANLIFFYGAPLQTLQQVITERNSESIHLRTMFMNWTNTSFWIAYGLSRRDPVIILPNVIGLSLGLIQGVLCLVYPRQTHDLVADLEPLTSVASIVASGEVAPSSPIV</sequence>
<evidence type="ECO:0000256" key="6">
    <source>
        <dbReference type="ARBA" id="ARBA00022692"/>
    </source>
</evidence>
<evidence type="ECO:0000256" key="8">
    <source>
        <dbReference type="ARBA" id="ARBA00022989"/>
    </source>
</evidence>
<accession>B7FNY7</accession>
<evidence type="ECO:0008006" key="14">
    <source>
        <dbReference type="Google" id="ProtNLM"/>
    </source>
</evidence>
<dbReference type="GO" id="GO:0051119">
    <property type="term" value="F:sugar transmembrane transporter activity"/>
    <property type="evidence" value="ECO:0007669"/>
    <property type="project" value="InterPro"/>
</dbReference>
<dbReference type="RefSeq" id="XP_002177122.1">
    <property type="nucleotide sequence ID" value="XM_002177086.1"/>
</dbReference>
<evidence type="ECO:0000256" key="5">
    <source>
        <dbReference type="ARBA" id="ARBA00022597"/>
    </source>
</evidence>
<feature type="transmembrane region" description="Helical" evidence="11">
    <location>
        <begin position="123"/>
        <end position="140"/>
    </location>
</feature>
<evidence type="ECO:0000313" key="13">
    <source>
        <dbReference type="Proteomes" id="UP000000759"/>
    </source>
</evidence>
<keyword evidence="4" id="KW-1003">Cell membrane</keyword>
<dbReference type="OrthoDB" id="409725at2759"/>
<feature type="region of interest" description="Disordered" evidence="10">
    <location>
        <begin position="81"/>
        <end position="103"/>
    </location>
</feature>
<keyword evidence="5" id="KW-0762">Sugar transport</keyword>
<keyword evidence="7" id="KW-0677">Repeat</keyword>
<evidence type="ECO:0000256" key="2">
    <source>
        <dbReference type="ARBA" id="ARBA00007809"/>
    </source>
</evidence>
<dbReference type="Gene3D" id="1.20.1280.290">
    <property type="match status" value="2"/>
</dbReference>
<dbReference type="Proteomes" id="UP000000759">
    <property type="component" value="Chromosome 1"/>
</dbReference>
<dbReference type="InParanoid" id="B7FNY7"/>
<proteinExistence type="inferred from homology"/>
<dbReference type="EMBL" id="CM000605">
    <property type="protein sequence ID" value="EEC51585.1"/>
    <property type="molecule type" value="Genomic_DNA"/>
</dbReference>
<keyword evidence="13" id="KW-1185">Reference proteome</keyword>
<keyword evidence="8 11" id="KW-1133">Transmembrane helix</keyword>
<dbReference type="PaxDb" id="2850-Phatr31649"/>
<dbReference type="eggNOG" id="ENOG502SG9P">
    <property type="taxonomic scope" value="Eukaryota"/>
</dbReference>
<keyword evidence="6 11" id="KW-0812">Transmembrane</keyword>
<dbReference type="PANTHER" id="PTHR10791:SF30">
    <property type="entry name" value="SUGAR TRANSPORTER SWEET1"/>
    <property type="match status" value="1"/>
</dbReference>
<dbReference type="GO" id="GO:0005886">
    <property type="term" value="C:plasma membrane"/>
    <property type="evidence" value="ECO:0007669"/>
    <property type="project" value="UniProtKB-SubCell"/>
</dbReference>
<feature type="transmembrane region" description="Helical" evidence="11">
    <location>
        <begin position="146"/>
        <end position="164"/>
    </location>
</feature>
<feature type="transmembrane region" description="Helical" evidence="11">
    <location>
        <begin position="208"/>
        <end position="229"/>
    </location>
</feature>
<feature type="transmembrane region" description="Helical" evidence="11">
    <location>
        <begin position="185"/>
        <end position="202"/>
    </location>
</feature>
<evidence type="ECO:0000256" key="11">
    <source>
        <dbReference type="SAM" id="Phobius"/>
    </source>
</evidence>
<dbReference type="AlphaFoldDB" id="B7FNY7"/>
<reference evidence="12 13" key="1">
    <citation type="journal article" date="2008" name="Nature">
        <title>The Phaeodactylum genome reveals the evolutionary history of diatom genomes.</title>
        <authorList>
            <person name="Bowler C."/>
            <person name="Allen A.E."/>
            <person name="Badger J.H."/>
            <person name="Grimwood J."/>
            <person name="Jabbari K."/>
            <person name="Kuo A."/>
            <person name="Maheswari U."/>
            <person name="Martens C."/>
            <person name="Maumus F."/>
            <person name="Otillar R.P."/>
            <person name="Rayko E."/>
            <person name="Salamov A."/>
            <person name="Vandepoele K."/>
            <person name="Beszteri B."/>
            <person name="Gruber A."/>
            <person name="Heijde M."/>
            <person name="Katinka M."/>
            <person name="Mock T."/>
            <person name="Valentin K."/>
            <person name="Verret F."/>
            <person name="Berges J.A."/>
            <person name="Brownlee C."/>
            <person name="Cadoret J.P."/>
            <person name="Chiovitti A."/>
            <person name="Choi C.J."/>
            <person name="Coesel S."/>
            <person name="De Martino A."/>
            <person name="Detter J.C."/>
            <person name="Durkin C."/>
            <person name="Falciatore A."/>
            <person name="Fournet J."/>
            <person name="Haruta M."/>
            <person name="Huysman M.J."/>
            <person name="Jenkins B.D."/>
            <person name="Jiroutova K."/>
            <person name="Jorgensen R.E."/>
            <person name="Joubert Y."/>
            <person name="Kaplan A."/>
            <person name="Kroger N."/>
            <person name="Kroth P.G."/>
            <person name="La Roche J."/>
            <person name="Lindquist E."/>
            <person name="Lommer M."/>
            <person name="Martin-Jezequel V."/>
            <person name="Lopez P.J."/>
            <person name="Lucas S."/>
            <person name="Mangogna M."/>
            <person name="McGinnis K."/>
            <person name="Medlin L.K."/>
            <person name="Montsant A."/>
            <person name="Oudot-Le Secq M.P."/>
            <person name="Napoli C."/>
            <person name="Obornik M."/>
            <person name="Parker M.S."/>
            <person name="Petit J.L."/>
            <person name="Porcel B.M."/>
            <person name="Poulsen N."/>
            <person name="Robison M."/>
            <person name="Rychlewski L."/>
            <person name="Rynearson T.A."/>
            <person name="Schmutz J."/>
            <person name="Shapiro H."/>
            <person name="Siaut M."/>
            <person name="Stanley M."/>
            <person name="Sussman M.R."/>
            <person name="Taylor A.R."/>
            <person name="Vardi A."/>
            <person name="von Dassow P."/>
            <person name="Vyverman W."/>
            <person name="Willis A."/>
            <person name="Wyrwicz L.S."/>
            <person name="Rokhsar D.S."/>
            <person name="Weissenbach J."/>
            <person name="Armbrust E.V."/>
            <person name="Green B.R."/>
            <person name="Van de Peer Y."/>
            <person name="Grigoriev I.V."/>
        </authorList>
    </citation>
    <scope>NUCLEOTIDE SEQUENCE [LARGE SCALE GENOMIC DNA]</scope>
    <source>
        <strain evidence="12 13">CCAP 1055/1</strain>
    </source>
</reference>
<dbReference type="InterPro" id="IPR004316">
    <property type="entry name" value="SWEET_rpt"/>
</dbReference>
<feature type="compositionally biased region" description="Basic and acidic residues" evidence="10">
    <location>
        <begin position="85"/>
        <end position="98"/>
    </location>
</feature>
<protein>
    <recommendedName>
        <fullName evidence="14">Bidirectional sugar transporter SWEET</fullName>
    </recommendedName>
</protein>
<evidence type="ECO:0000256" key="9">
    <source>
        <dbReference type="ARBA" id="ARBA00023136"/>
    </source>
</evidence>
<dbReference type="HOGENOM" id="CLU_048643_2_3_1"/>
<evidence type="ECO:0000256" key="3">
    <source>
        <dbReference type="ARBA" id="ARBA00022448"/>
    </source>
</evidence>
<reference evidence="13" key="2">
    <citation type="submission" date="2008-08" db="EMBL/GenBank/DDBJ databases">
        <authorList>
            <consortium name="Diatom Consortium"/>
            <person name="Grigoriev I."/>
            <person name="Grimwood J."/>
            <person name="Kuo A."/>
            <person name="Otillar R.P."/>
            <person name="Salamov A."/>
            <person name="Detter J.C."/>
            <person name="Lindquist E."/>
            <person name="Shapiro H."/>
            <person name="Lucas S."/>
            <person name="Glavina del Rio T."/>
            <person name="Pitluck S."/>
            <person name="Rokhsar D."/>
            <person name="Bowler C."/>
        </authorList>
    </citation>
    <scope>GENOME REANNOTATION</scope>
    <source>
        <strain evidence="13">CCAP 1055/1</strain>
    </source>
</reference>